<sequence length="216" mass="23841">MAGFLKNILPVVLASVILVYLSSVYGEEVKASTKSNTDKRDQGNYTLTLSGAINAQRSGTIAYIGKGTSGGYNLLKLEFAETLDEREQEYRLTLLLATADDLDSLQFPMPGTYPITRRFKARPGYEGGFDPKFTEVLELNGRYYQNVAVEYQQDGYGPDPIRSSLTITEQDGERLKGHFELHLREGTSINKGQIGRGTLAVKGEFDAVIITEDLGL</sequence>
<keyword evidence="2" id="KW-1185">Reference proteome</keyword>
<dbReference type="STRING" id="1122124.GCA_000423165_01894"/>
<dbReference type="AlphaFoldDB" id="A0A432Z2S6"/>
<dbReference type="Proteomes" id="UP000287022">
    <property type="component" value="Unassembled WGS sequence"/>
</dbReference>
<organism evidence="1 2">
    <name type="scientific">Pseudidiomarina sediminum</name>
    <dbReference type="NCBI Taxonomy" id="431675"/>
    <lineage>
        <taxon>Bacteria</taxon>
        <taxon>Pseudomonadati</taxon>
        <taxon>Pseudomonadota</taxon>
        <taxon>Gammaproteobacteria</taxon>
        <taxon>Alteromonadales</taxon>
        <taxon>Idiomarinaceae</taxon>
        <taxon>Pseudidiomarina</taxon>
    </lineage>
</organism>
<accession>A0A432Z2S6</accession>
<protein>
    <submittedName>
        <fullName evidence="1">Uncharacterized protein</fullName>
    </submittedName>
</protein>
<evidence type="ECO:0000313" key="2">
    <source>
        <dbReference type="Proteomes" id="UP000287022"/>
    </source>
</evidence>
<name>A0A432Z2S6_9GAMM</name>
<dbReference type="RefSeq" id="WP_026860623.1">
    <property type="nucleotide sequence ID" value="NZ_PIQE01000003.1"/>
</dbReference>
<dbReference type="EMBL" id="PIQE01000003">
    <property type="protein sequence ID" value="RUO72149.1"/>
    <property type="molecule type" value="Genomic_DNA"/>
</dbReference>
<comment type="caution">
    <text evidence="1">The sequence shown here is derived from an EMBL/GenBank/DDBJ whole genome shotgun (WGS) entry which is preliminary data.</text>
</comment>
<evidence type="ECO:0000313" key="1">
    <source>
        <dbReference type="EMBL" id="RUO72149.1"/>
    </source>
</evidence>
<proteinExistence type="predicted"/>
<gene>
    <name evidence="1" type="ORF">CWI80_10130</name>
</gene>
<reference evidence="2" key="1">
    <citation type="journal article" date="2018" name="Front. Microbiol.">
        <title>Genome-Based Analysis Reveals the Taxonomy and Diversity of the Family Idiomarinaceae.</title>
        <authorList>
            <person name="Liu Y."/>
            <person name="Lai Q."/>
            <person name="Shao Z."/>
        </authorList>
    </citation>
    <scope>NUCLEOTIDE SEQUENCE [LARGE SCALE GENOMIC DNA]</scope>
    <source>
        <strain evidence="2">c121</strain>
    </source>
</reference>